<protein>
    <recommendedName>
        <fullName evidence="4">Lipoprotein</fullName>
    </recommendedName>
</protein>
<name>A0ABM8XX06_9BURK</name>
<evidence type="ECO:0000313" key="3">
    <source>
        <dbReference type="Proteomes" id="UP000706525"/>
    </source>
</evidence>
<evidence type="ECO:0000256" key="1">
    <source>
        <dbReference type="SAM" id="SignalP"/>
    </source>
</evidence>
<keyword evidence="3" id="KW-1185">Reference proteome</keyword>
<dbReference type="Proteomes" id="UP000706525">
    <property type="component" value="Unassembled WGS sequence"/>
</dbReference>
<evidence type="ECO:0000313" key="2">
    <source>
        <dbReference type="EMBL" id="CAG9184944.1"/>
    </source>
</evidence>
<reference evidence="2 3" key="1">
    <citation type="submission" date="2021-08" db="EMBL/GenBank/DDBJ databases">
        <authorList>
            <person name="Peeters C."/>
        </authorList>
    </citation>
    <scope>NUCLEOTIDE SEQUENCE [LARGE SCALE GENOMIC DNA]</scope>
    <source>
        <strain evidence="2 3">LMG 32289</strain>
    </source>
</reference>
<keyword evidence="1" id="KW-0732">Signal</keyword>
<dbReference type="EMBL" id="CAJZAG010000013">
    <property type="protein sequence ID" value="CAG9184944.1"/>
    <property type="molecule type" value="Genomic_DNA"/>
</dbReference>
<organism evidence="2 3">
    <name type="scientific">Cupriavidus pampae</name>
    <dbReference type="NCBI Taxonomy" id="659251"/>
    <lineage>
        <taxon>Bacteria</taxon>
        <taxon>Pseudomonadati</taxon>
        <taxon>Pseudomonadota</taxon>
        <taxon>Betaproteobacteria</taxon>
        <taxon>Burkholderiales</taxon>
        <taxon>Burkholderiaceae</taxon>
        <taxon>Cupriavidus</taxon>
    </lineage>
</organism>
<comment type="caution">
    <text evidence="2">The sequence shown here is derived from an EMBL/GenBank/DDBJ whole genome shotgun (WGS) entry which is preliminary data.</text>
</comment>
<feature type="signal peptide" evidence="1">
    <location>
        <begin position="1"/>
        <end position="19"/>
    </location>
</feature>
<dbReference type="RefSeq" id="WP_223994593.1">
    <property type="nucleotide sequence ID" value="NZ_CAJZAG010000013.1"/>
</dbReference>
<proteinExistence type="predicted"/>
<evidence type="ECO:0008006" key="4">
    <source>
        <dbReference type="Google" id="ProtNLM"/>
    </source>
</evidence>
<feature type="chain" id="PRO_5046530273" description="Lipoprotein" evidence="1">
    <location>
        <begin position="20"/>
        <end position="542"/>
    </location>
</feature>
<dbReference type="PROSITE" id="PS51257">
    <property type="entry name" value="PROKAR_LIPOPROTEIN"/>
    <property type="match status" value="1"/>
</dbReference>
<sequence>MKSKLLLTGLMAAVLTACGGGGGDSAPAAAAPTTKISGTAAVGAAIANATVQAKCASGSGTATTAADGTFTINIANLQRPCVLSVSAPDGTVLHSVIEAGTGTAVVANITPLTELITAALAKGDTNAFFAQFDANAQARLTAANLTDANGTVRQLLLGLFDLTGVDAIKGTLVAANGANAGNALDKLLDQLGAGLTKAKTSLADLSSAVGNNAGAAAIQTILQPASDSCAGLRTGKYWAIGQGSQTLSSFDAAASTLTALDSSGNAIAQLPFTPLGGQACRFTTNANSTVNDVMVSKSGIALVRNVSNPGGSLLLPGLLIPAQQISLAELAGTWNAVGYERDNTSEVFAPTRLTFTLAADGKFTAGADCTGVNSCTPWEPADLPTLAATSNGAFTLTDTSGTEAVAVFKGTDGLYTAVITRETGIVIASKQVARPLPVVGSTNSYWDATFMPNLSVVMDIASTTIQSVDAATGTYTRKRASDGRIDAWTQNSPTPGLRYRGKSSDTTAREGISLVLGNTGVGVLISLDPASLFFDISVNRPQ</sequence>
<gene>
    <name evidence="2" type="ORF">LMG32289_05799</name>
</gene>
<accession>A0ABM8XX06</accession>